<feature type="signal peptide" evidence="1">
    <location>
        <begin position="1"/>
        <end position="18"/>
    </location>
</feature>
<evidence type="ECO:0000313" key="2">
    <source>
        <dbReference type="EMBL" id="MFC4690043.1"/>
    </source>
</evidence>
<protein>
    <recommendedName>
        <fullName evidence="4">DUF4369 domain-containing protein</fullName>
    </recommendedName>
</protein>
<dbReference type="RefSeq" id="WP_380032927.1">
    <property type="nucleotide sequence ID" value="NZ_JBHSHB010000008.1"/>
</dbReference>
<reference evidence="3" key="1">
    <citation type="journal article" date="2019" name="Int. J. Syst. Evol. Microbiol.">
        <title>The Global Catalogue of Microorganisms (GCM) 10K type strain sequencing project: providing services to taxonomists for standard genome sequencing and annotation.</title>
        <authorList>
            <consortium name="The Broad Institute Genomics Platform"/>
            <consortium name="The Broad Institute Genome Sequencing Center for Infectious Disease"/>
            <person name="Wu L."/>
            <person name="Ma J."/>
        </authorList>
    </citation>
    <scope>NUCLEOTIDE SEQUENCE [LARGE SCALE GENOMIC DNA]</scope>
    <source>
        <strain evidence="3">CGMCC 4.7427</strain>
    </source>
</reference>
<evidence type="ECO:0000313" key="3">
    <source>
        <dbReference type="Proteomes" id="UP001595878"/>
    </source>
</evidence>
<sequence>MVIRLFVLFLCCAQVCLAQFPLSTQGEVRIGDFKLEDAHVNNLNSQQSITTDSDGRFVMAVNKGDVLLVTHLSARDQYVVIFEELASNPFLSIILKEKENTLDEVVLNSSDKITVQSVGIIQGERPIPTTNERRLQTAGDFKPVHLLGLLGGSLQLDPIINAISGRTKRLKKYVAIDKEIAAYDLMMEKYTQFLRERFELTEDELKQFINYLVDLPEFQSKAHQENELQVQLWLCEQYLRLVKE</sequence>
<evidence type="ECO:0000256" key="1">
    <source>
        <dbReference type="SAM" id="SignalP"/>
    </source>
</evidence>
<keyword evidence="1" id="KW-0732">Signal</keyword>
<proteinExistence type="predicted"/>
<keyword evidence="3" id="KW-1185">Reference proteome</keyword>
<organism evidence="2 3">
    <name type="scientific">Dokdonia genika</name>
    <dbReference type="NCBI Taxonomy" id="308113"/>
    <lineage>
        <taxon>Bacteria</taxon>
        <taxon>Pseudomonadati</taxon>
        <taxon>Bacteroidota</taxon>
        <taxon>Flavobacteriia</taxon>
        <taxon>Flavobacteriales</taxon>
        <taxon>Flavobacteriaceae</taxon>
        <taxon>Dokdonia</taxon>
    </lineage>
</organism>
<comment type="caution">
    <text evidence="2">The sequence shown here is derived from an EMBL/GenBank/DDBJ whole genome shotgun (WGS) entry which is preliminary data.</text>
</comment>
<dbReference type="Proteomes" id="UP001595878">
    <property type="component" value="Unassembled WGS sequence"/>
</dbReference>
<name>A0ABV9L8M2_9FLAO</name>
<dbReference type="EMBL" id="JBHSHB010000008">
    <property type="protein sequence ID" value="MFC4690043.1"/>
    <property type="molecule type" value="Genomic_DNA"/>
</dbReference>
<feature type="chain" id="PRO_5045613654" description="DUF4369 domain-containing protein" evidence="1">
    <location>
        <begin position="19"/>
        <end position="244"/>
    </location>
</feature>
<dbReference type="SUPFAM" id="SSF49464">
    <property type="entry name" value="Carboxypeptidase regulatory domain-like"/>
    <property type="match status" value="1"/>
</dbReference>
<accession>A0ABV9L8M2</accession>
<gene>
    <name evidence="2" type="ORF">ACFO5T_06340</name>
</gene>
<dbReference type="InterPro" id="IPR008969">
    <property type="entry name" value="CarboxyPept-like_regulatory"/>
</dbReference>
<evidence type="ECO:0008006" key="4">
    <source>
        <dbReference type="Google" id="ProtNLM"/>
    </source>
</evidence>